<evidence type="ECO:0000256" key="6">
    <source>
        <dbReference type="ARBA" id="ARBA00047512"/>
    </source>
</evidence>
<evidence type="ECO:0000313" key="8">
    <source>
        <dbReference type="EMBL" id="EFJ52138.1"/>
    </source>
</evidence>
<dbReference type="STRING" id="3068.D8TJV8"/>
<protein>
    <recommendedName>
        <fullName evidence="2">glycerophosphodiester phosphodiesterase</fullName>
        <ecNumber evidence="2">3.1.4.46</ecNumber>
    </recommendedName>
</protein>
<keyword evidence="5" id="KW-0378">Hydrolase</keyword>
<dbReference type="EC" id="3.1.4.46" evidence="2"/>
<dbReference type="Proteomes" id="UP000001058">
    <property type="component" value="Unassembled WGS sequence"/>
</dbReference>
<dbReference type="PANTHER" id="PTHR43620">
    <property type="entry name" value="GLYCEROPHOSPHORYL DIESTER PHOSPHODIESTERASE"/>
    <property type="match status" value="1"/>
</dbReference>
<keyword evidence="4" id="KW-0319">Glycerol metabolism</keyword>
<dbReference type="EMBL" id="GL378325">
    <property type="protein sequence ID" value="EFJ52138.1"/>
    <property type="molecule type" value="Genomic_DNA"/>
</dbReference>
<dbReference type="InterPro" id="IPR030395">
    <property type="entry name" value="GP_PDE_dom"/>
</dbReference>
<dbReference type="InParanoid" id="D8TJV8"/>
<feature type="non-terminal residue" evidence="8">
    <location>
        <position position="204"/>
    </location>
</feature>
<dbReference type="GO" id="GO:0008889">
    <property type="term" value="F:glycerophosphodiester phosphodiesterase activity"/>
    <property type="evidence" value="ECO:0007669"/>
    <property type="project" value="UniProtKB-EC"/>
</dbReference>
<dbReference type="eggNOG" id="KOG2258">
    <property type="taxonomic scope" value="Eukaryota"/>
</dbReference>
<dbReference type="InterPro" id="IPR017946">
    <property type="entry name" value="PLC-like_Pdiesterase_TIM-brl"/>
</dbReference>
<organism evidence="9">
    <name type="scientific">Volvox carteri f. nagariensis</name>
    <dbReference type="NCBI Taxonomy" id="3068"/>
    <lineage>
        <taxon>Eukaryota</taxon>
        <taxon>Viridiplantae</taxon>
        <taxon>Chlorophyta</taxon>
        <taxon>core chlorophytes</taxon>
        <taxon>Chlorophyceae</taxon>
        <taxon>CS clade</taxon>
        <taxon>Chlamydomonadales</taxon>
        <taxon>Volvocaceae</taxon>
        <taxon>Volvox</taxon>
    </lineage>
</organism>
<name>D8TJV8_VOLCA</name>
<dbReference type="PANTHER" id="PTHR43620:SF7">
    <property type="entry name" value="GLYCEROPHOSPHODIESTER PHOSPHODIESTERASE GDPD5-RELATED"/>
    <property type="match status" value="1"/>
</dbReference>
<evidence type="ECO:0000256" key="2">
    <source>
        <dbReference type="ARBA" id="ARBA00012247"/>
    </source>
</evidence>
<feature type="domain" description="GP-PDE" evidence="7">
    <location>
        <begin position="1"/>
        <end position="204"/>
    </location>
</feature>
<evidence type="ECO:0000256" key="3">
    <source>
        <dbReference type="ARBA" id="ARBA00022729"/>
    </source>
</evidence>
<comment type="similarity">
    <text evidence="1">Belongs to the glycerophosphoryl diester phosphodiesterase family.</text>
</comment>
<accession>D8TJV8</accession>
<evidence type="ECO:0000313" key="9">
    <source>
        <dbReference type="Proteomes" id="UP000001058"/>
    </source>
</evidence>
<dbReference type="OrthoDB" id="1058301at2759"/>
<evidence type="ECO:0000256" key="5">
    <source>
        <dbReference type="ARBA" id="ARBA00022801"/>
    </source>
</evidence>
<dbReference type="KEGG" id="vcn:VOLCADRAFT_33032"/>
<feature type="non-terminal residue" evidence="8">
    <location>
        <position position="1"/>
    </location>
</feature>
<comment type="catalytic activity">
    <reaction evidence="6">
        <text>a sn-glycero-3-phosphodiester + H2O = an alcohol + sn-glycerol 3-phosphate + H(+)</text>
        <dbReference type="Rhea" id="RHEA:12969"/>
        <dbReference type="ChEBI" id="CHEBI:15377"/>
        <dbReference type="ChEBI" id="CHEBI:15378"/>
        <dbReference type="ChEBI" id="CHEBI:30879"/>
        <dbReference type="ChEBI" id="CHEBI:57597"/>
        <dbReference type="ChEBI" id="CHEBI:83408"/>
        <dbReference type="EC" id="3.1.4.46"/>
    </reaction>
</comment>
<dbReference type="Gene3D" id="3.20.20.190">
    <property type="entry name" value="Phosphatidylinositol (PI) phosphodiesterase"/>
    <property type="match status" value="1"/>
</dbReference>
<dbReference type="GeneID" id="9617928"/>
<evidence type="ECO:0000259" key="7">
    <source>
        <dbReference type="PROSITE" id="PS51704"/>
    </source>
</evidence>
<proteinExistence type="inferred from homology"/>
<keyword evidence="9" id="KW-1185">Reference proteome</keyword>
<dbReference type="RefSeq" id="XP_002946912.1">
    <property type="nucleotide sequence ID" value="XM_002946866.1"/>
</dbReference>
<dbReference type="AlphaFoldDB" id="D8TJV8"/>
<dbReference type="FunCoup" id="D8TJV8">
    <property type="interactions" value="31"/>
</dbReference>
<dbReference type="Pfam" id="PF03009">
    <property type="entry name" value="GDPD"/>
    <property type="match status" value="1"/>
</dbReference>
<dbReference type="PROSITE" id="PS51704">
    <property type="entry name" value="GP_PDE"/>
    <property type="match status" value="1"/>
</dbReference>
<evidence type="ECO:0000256" key="4">
    <source>
        <dbReference type="ARBA" id="ARBA00022798"/>
    </source>
</evidence>
<dbReference type="GO" id="GO:0006629">
    <property type="term" value="P:lipid metabolic process"/>
    <property type="evidence" value="ECO:0007669"/>
    <property type="project" value="InterPro"/>
</dbReference>
<evidence type="ECO:0000256" key="1">
    <source>
        <dbReference type="ARBA" id="ARBA00007277"/>
    </source>
</evidence>
<reference evidence="8 9" key="1">
    <citation type="journal article" date="2010" name="Science">
        <title>Genomic analysis of organismal complexity in the multicellular green alga Volvox carteri.</title>
        <authorList>
            <person name="Prochnik S.E."/>
            <person name="Umen J."/>
            <person name="Nedelcu A.M."/>
            <person name="Hallmann A."/>
            <person name="Miller S.M."/>
            <person name="Nishii I."/>
            <person name="Ferris P."/>
            <person name="Kuo A."/>
            <person name="Mitros T."/>
            <person name="Fritz-Laylin L.K."/>
            <person name="Hellsten U."/>
            <person name="Chapman J."/>
            <person name="Simakov O."/>
            <person name="Rensing S.A."/>
            <person name="Terry A."/>
            <person name="Pangilinan J."/>
            <person name="Kapitonov V."/>
            <person name="Jurka J."/>
            <person name="Salamov A."/>
            <person name="Shapiro H."/>
            <person name="Schmutz J."/>
            <person name="Grimwood J."/>
            <person name="Lindquist E."/>
            <person name="Lucas S."/>
            <person name="Grigoriev I.V."/>
            <person name="Schmitt R."/>
            <person name="Kirk D."/>
            <person name="Rokhsar D.S."/>
        </authorList>
    </citation>
    <scope>NUCLEOTIDE SEQUENCE [LARGE SCALE GENOMIC DNA]</scope>
    <source>
        <strain evidence="9">f. Nagariensis / Eve</strain>
    </source>
</reference>
<sequence>IAHRGASAELPEHTREAYELAVAEGADFIECDVVLTRDLVPLCRHEPNMVASTDVATKFPNRWRTYVIDGEQVTGIFSVDLTAAEVATLRAVQPWPFRDQSYNGRFRVATLADYLEVALAANRSVGIYPETKHPSWTNSLPCVRAANTTLEDILLAALSAAGFGAPLGSEAWARRPVFLQSFEASSLRYLAARTCAPTVLLLGD</sequence>
<dbReference type="GO" id="GO:0006071">
    <property type="term" value="P:glycerol metabolic process"/>
    <property type="evidence" value="ECO:0007669"/>
    <property type="project" value="UniProtKB-KW"/>
</dbReference>
<keyword evidence="3" id="KW-0732">Signal</keyword>
<dbReference type="SUPFAM" id="SSF51695">
    <property type="entry name" value="PLC-like phosphodiesterases"/>
    <property type="match status" value="1"/>
</dbReference>
<gene>
    <name evidence="8" type="ORF">VOLCADRAFT_33032</name>
</gene>